<accession>A0A7C6AEV9</accession>
<evidence type="ECO:0000256" key="5">
    <source>
        <dbReference type="ARBA" id="ARBA00022989"/>
    </source>
</evidence>
<keyword evidence="5" id="KW-1133">Transmembrane helix</keyword>
<comment type="subcellular location">
    <subcellularLocation>
        <location evidence="1">Cell membrane</location>
        <topology evidence="1">Single-pass type II membrane protein</topology>
    </subcellularLocation>
</comment>
<name>A0A7C6AEV9_UNCW3</name>
<evidence type="ECO:0000256" key="2">
    <source>
        <dbReference type="ARBA" id="ARBA00022475"/>
    </source>
</evidence>
<dbReference type="GO" id="GO:0051301">
    <property type="term" value="P:cell division"/>
    <property type="evidence" value="ECO:0007669"/>
    <property type="project" value="UniProtKB-KW"/>
</dbReference>
<evidence type="ECO:0000256" key="7">
    <source>
        <dbReference type="ARBA" id="ARBA00023306"/>
    </source>
</evidence>
<evidence type="ECO:0000313" key="10">
    <source>
        <dbReference type="EMBL" id="HHS62437.1"/>
    </source>
</evidence>
<feature type="coiled-coil region" evidence="9">
    <location>
        <begin position="24"/>
        <end position="58"/>
    </location>
</feature>
<dbReference type="NCBIfam" id="TIGR02209">
    <property type="entry name" value="ftsL_broad"/>
    <property type="match status" value="1"/>
</dbReference>
<reference evidence="10" key="1">
    <citation type="journal article" date="2020" name="mSystems">
        <title>Genome- and Community-Level Interaction Insights into Carbon Utilization and Element Cycling Functions of Hydrothermarchaeota in Hydrothermal Sediment.</title>
        <authorList>
            <person name="Zhou Z."/>
            <person name="Liu Y."/>
            <person name="Xu W."/>
            <person name="Pan J."/>
            <person name="Luo Z.H."/>
            <person name="Li M."/>
        </authorList>
    </citation>
    <scope>NUCLEOTIDE SEQUENCE [LARGE SCALE GENOMIC DNA]</scope>
    <source>
        <strain evidence="10">SpSt-783</strain>
    </source>
</reference>
<dbReference type="GO" id="GO:0005886">
    <property type="term" value="C:plasma membrane"/>
    <property type="evidence" value="ECO:0007669"/>
    <property type="project" value="UniProtKB-SubCell"/>
</dbReference>
<evidence type="ECO:0000256" key="9">
    <source>
        <dbReference type="SAM" id="Coils"/>
    </source>
</evidence>
<dbReference type="InterPro" id="IPR007060">
    <property type="entry name" value="FtsL/DivIC"/>
</dbReference>
<keyword evidence="3 10" id="KW-0132">Cell division</keyword>
<keyword evidence="9" id="KW-0175">Coiled coil</keyword>
<keyword evidence="2" id="KW-1003">Cell membrane</keyword>
<dbReference type="EMBL" id="DTHJ01000052">
    <property type="protein sequence ID" value="HHS62437.1"/>
    <property type="molecule type" value="Genomic_DNA"/>
</dbReference>
<evidence type="ECO:0000256" key="8">
    <source>
        <dbReference type="NCBIfam" id="TIGR02209"/>
    </source>
</evidence>
<keyword evidence="4" id="KW-0812">Transmembrane</keyword>
<comment type="caution">
    <text evidence="10">The sequence shown here is derived from an EMBL/GenBank/DDBJ whole genome shotgun (WGS) entry which is preliminary data.</text>
</comment>
<evidence type="ECO:0000256" key="6">
    <source>
        <dbReference type="ARBA" id="ARBA00023136"/>
    </source>
</evidence>
<gene>
    <name evidence="10" type="primary">ftsL</name>
    <name evidence="10" type="ORF">ENV70_02310</name>
</gene>
<evidence type="ECO:0000256" key="3">
    <source>
        <dbReference type="ARBA" id="ARBA00022618"/>
    </source>
</evidence>
<dbReference type="Pfam" id="PF04977">
    <property type="entry name" value="DivIC"/>
    <property type="match status" value="1"/>
</dbReference>
<organism evidence="10">
    <name type="scientific">candidate division WOR-3 bacterium</name>
    <dbReference type="NCBI Taxonomy" id="2052148"/>
    <lineage>
        <taxon>Bacteria</taxon>
        <taxon>Bacteria division WOR-3</taxon>
    </lineage>
</organism>
<protein>
    <recommendedName>
        <fullName evidence="8">Cell division protein FtsL</fullName>
    </recommendedName>
</protein>
<dbReference type="InterPro" id="IPR011922">
    <property type="entry name" value="Cell_div_FtsL"/>
</dbReference>
<keyword evidence="7" id="KW-0131">Cell cycle</keyword>
<sequence length="83" mass="9652">MRFLLIFLLVILYLFGLVYIESELVKFNIRKENLKNQVQELKNEKANLMAKVASLSNLARIETEAKKHDFIFPAKDDILGVIK</sequence>
<evidence type="ECO:0000256" key="1">
    <source>
        <dbReference type="ARBA" id="ARBA00004401"/>
    </source>
</evidence>
<keyword evidence="6" id="KW-0472">Membrane</keyword>
<dbReference type="AlphaFoldDB" id="A0A7C6AEV9"/>
<proteinExistence type="predicted"/>
<evidence type="ECO:0000256" key="4">
    <source>
        <dbReference type="ARBA" id="ARBA00022692"/>
    </source>
</evidence>